<dbReference type="RefSeq" id="WP_030134007.1">
    <property type="nucleotide sequence ID" value="NZ_CP074376.1"/>
</dbReference>
<dbReference type="InterPro" id="IPR030937">
    <property type="entry name" value="Hemophore_Rv0203"/>
</dbReference>
<dbReference type="GO" id="GO:0020037">
    <property type="term" value="F:heme binding"/>
    <property type="evidence" value="ECO:0007669"/>
    <property type="project" value="InterPro"/>
</dbReference>
<evidence type="ECO:0000313" key="4">
    <source>
        <dbReference type="EMBL" id="CDQ43790.1"/>
    </source>
</evidence>
<dbReference type="InterPro" id="IPR038378">
    <property type="entry name" value="MHB_sf"/>
</dbReference>
<reference evidence="4" key="2">
    <citation type="submission" date="2015-09" db="EMBL/GenBank/DDBJ databases">
        <title>Draft genome sequence of Mycobacterium neoaurum DSM 44074.</title>
        <authorList>
            <person name="Croce O."/>
            <person name="Robert C."/>
            <person name="Raoult D."/>
            <person name="Drancourt M."/>
        </authorList>
    </citation>
    <scope>NUCLEOTIDE SEQUENCE</scope>
    <source>
        <strain evidence="4">DSM 44074</strain>
    </source>
</reference>
<accession>A0AAV2WHU1</accession>
<proteinExistence type="predicted"/>
<dbReference type="Gene3D" id="1.20.20.20">
    <property type="entry name" value="Haemophore, haem-binding domain"/>
    <property type="match status" value="1"/>
</dbReference>
<dbReference type="NCBIfam" id="TIGR04529">
    <property type="entry name" value="MTB_hemophore"/>
    <property type="match status" value="1"/>
</dbReference>
<reference evidence="4" key="1">
    <citation type="submission" date="2014-05" db="EMBL/GenBank/DDBJ databases">
        <authorList>
            <person name="Urmite Genomes"/>
        </authorList>
    </citation>
    <scope>NUCLEOTIDE SEQUENCE</scope>
    <source>
        <strain evidence="4">DSM 44074</strain>
    </source>
</reference>
<dbReference type="Pfam" id="PF16525">
    <property type="entry name" value="MHB"/>
    <property type="match status" value="1"/>
</dbReference>
<organism evidence="4 5">
    <name type="scientific">Mycolicibacterium neoaurum</name>
    <name type="common">Mycobacterium neoaurum</name>
    <dbReference type="NCBI Taxonomy" id="1795"/>
    <lineage>
        <taxon>Bacteria</taxon>
        <taxon>Bacillati</taxon>
        <taxon>Actinomycetota</taxon>
        <taxon>Actinomycetes</taxon>
        <taxon>Mycobacteriales</taxon>
        <taxon>Mycobacteriaceae</taxon>
        <taxon>Mycolicibacterium</taxon>
    </lineage>
</organism>
<dbReference type="GO" id="GO:0015886">
    <property type="term" value="P:heme transport"/>
    <property type="evidence" value="ECO:0007669"/>
    <property type="project" value="InterPro"/>
</dbReference>
<dbReference type="EMBL" id="LK021337">
    <property type="protein sequence ID" value="CDQ43790.1"/>
    <property type="molecule type" value="Genomic_DNA"/>
</dbReference>
<feature type="domain" description="Haemophore haem-binding" evidence="3">
    <location>
        <begin position="42"/>
        <end position="119"/>
    </location>
</feature>
<dbReference type="InterPro" id="IPR032407">
    <property type="entry name" value="MHB"/>
</dbReference>
<feature type="compositionally biased region" description="Low complexity" evidence="1">
    <location>
        <begin position="137"/>
        <end position="170"/>
    </location>
</feature>
<evidence type="ECO:0000256" key="2">
    <source>
        <dbReference type="SAM" id="SignalP"/>
    </source>
</evidence>
<feature type="region of interest" description="Disordered" evidence="1">
    <location>
        <begin position="137"/>
        <end position="187"/>
    </location>
</feature>
<name>A0AAV2WHU1_MYCNE</name>
<dbReference type="NCBIfam" id="TIGR04530">
    <property type="entry name" value="hemophoreRv0203"/>
    <property type="match status" value="1"/>
</dbReference>
<protein>
    <submittedName>
        <fullName evidence="4">Fis family transcriptional regulator</fullName>
    </submittedName>
</protein>
<evidence type="ECO:0000256" key="1">
    <source>
        <dbReference type="SAM" id="MobiDB-lite"/>
    </source>
</evidence>
<dbReference type="AlphaFoldDB" id="A0AAV2WHU1"/>
<evidence type="ECO:0000259" key="3">
    <source>
        <dbReference type="Pfam" id="PF16525"/>
    </source>
</evidence>
<keyword evidence="2" id="KW-0732">Signal</keyword>
<feature type="chain" id="PRO_5043774673" evidence="2">
    <location>
        <begin position="25"/>
        <end position="187"/>
    </location>
</feature>
<sequence>MNLIPSRSAALRRGLWATFAGCLAAGGVAAVISAPGAGAETDPCEASEIAKTIGSVATSMGNYLDTHPDTNQALTTIAAQPAGPQSLAAAKAYFDAKPGAAKDMQRLQAPLVRLSAQCQLPISLPQVLGLMQAVQQPATGPTGAGSSTAGSSTAGSPVAGSPAAGDAVSPVAQGTGTLPGPVLRAIP</sequence>
<evidence type="ECO:0000313" key="5">
    <source>
        <dbReference type="Proteomes" id="UP000028864"/>
    </source>
</evidence>
<feature type="signal peptide" evidence="2">
    <location>
        <begin position="1"/>
        <end position="24"/>
    </location>
</feature>
<dbReference type="Proteomes" id="UP000028864">
    <property type="component" value="Unassembled WGS sequence"/>
</dbReference>
<gene>
    <name evidence="4" type="ORF">BN1047_01661</name>
</gene>